<accession>A0A2H5QFU6</accession>
<dbReference type="EMBL" id="BDQV01000355">
    <property type="protein sequence ID" value="GAY63508.1"/>
    <property type="molecule type" value="Genomic_DNA"/>
</dbReference>
<keyword evidence="2" id="KW-1185">Reference proteome</keyword>
<reference evidence="1 2" key="1">
    <citation type="journal article" date="2017" name="Front. Genet.">
        <title>Draft sequencing of the heterozygous diploid genome of Satsuma (Citrus unshiu Marc.) using a hybrid assembly approach.</title>
        <authorList>
            <person name="Shimizu T."/>
            <person name="Tanizawa Y."/>
            <person name="Mochizuki T."/>
            <person name="Nagasaki H."/>
            <person name="Yoshioka T."/>
            <person name="Toyoda A."/>
            <person name="Fujiyama A."/>
            <person name="Kaminuma E."/>
            <person name="Nakamura Y."/>
        </authorList>
    </citation>
    <scope>NUCLEOTIDE SEQUENCE [LARGE SCALE GENOMIC DNA]</scope>
    <source>
        <strain evidence="2">cv. Miyagawa wase</strain>
    </source>
</reference>
<sequence>MVIIRQVIVKTIIIISMRIVKPKIWFLDPRIMSCDILANKLLNGSRVCSISSALCRYNWRPVSAICLVMDSSGRGVSKV</sequence>
<dbReference type="AlphaFoldDB" id="A0A2H5QFU6"/>
<name>A0A2H5QFU6_CITUN</name>
<evidence type="ECO:0000313" key="2">
    <source>
        <dbReference type="Proteomes" id="UP000236630"/>
    </source>
</evidence>
<protein>
    <submittedName>
        <fullName evidence="1">Uncharacterized protein</fullName>
    </submittedName>
</protein>
<gene>
    <name evidence="1" type="ORF">CUMW_226160</name>
</gene>
<dbReference type="Proteomes" id="UP000236630">
    <property type="component" value="Unassembled WGS sequence"/>
</dbReference>
<evidence type="ECO:0000313" key="1">
    <source>
        <dbReference type="EMBL" id="GAY63508.1"/>
    </source>
</evidence>
<proteinExistence type="predicted"/>
<comment type="caution">
    <text evidence="1">The sequence shown here is derived from an EMBL/GenBank/DDBJ whole genome shotgun (WGS) entry which is preliminary data.</text>
</comment>
<organism evidence="1 2">
    <name type="scientific">Citrus unshiu</name>
    <name type="common">Satsuma mandarin</name>
    <name type="synonym">Citrus nobilis var. unshiu</name>
    <dbReference type="NCBI Taxonomy" id="55188"/>
    <lineage>
        <taxon>Eukaryota</taxon>
        <taxon>Viridiplantae</taxon>
        <taxon>Streptophyta</taxon>
        <taxon>Embryophyta</taxon>
        <taxon>Tracheophyta</taxon>
        <taxon>Spermatophyta</taxon>
        <taxon>Magnoliopsida</taxon>
        <taxon>eudicotyledons</taxon>
        <taxon>Gunneridae</taxon>
        <taxon>Pentapetalae</taxon>
        <taxon>rosids</taxon>
        <taxon>malvids</taxon>
        <taxon>Sapindales</taxon>
        <taxon>Rutaceae</taxon>
        <taxon>Aurantioideae</taxon>
        <taxon>Citrus</taxon>
    </lineage>
</organism>